<organism evidence="2 3">
    <name type="scientific">Aureimonas phyllosphaerae</name>
    <dbReference type="NCBI Taxonomy" id="1166078"/>
    <lineage>
        <taxon>Bacteria</taxon>
        <taxon>Pseudomonadati</taxon>
        <taxon>Pseudomonadota</taxon>
        <taxon>Alphaproteobacteria</taxon>
        <taxon>Hyphomicrobiales</taxon>
        <taxon>Aurantimonadaceae</taxon>
        <taxon>Aureimonas</taxon>
    </lineage>
</organism>
<evidence type="ECO:0000256" key="1">
    <source>
        <dbReference type="SAM" id="MobiDB-lite"/>
    </source>
</evidence>
<name>A0A7W6FVZ4_9HYPH</name>
<dbReference type="AlphaFoldDB" id="A0A7W6FVZ4"/>
<reference evidence="2 3" key="1">
    <citation type="submission" date="2020-08" db="EMBL/GenBank/DDBJ databases">
        <title>Genomic Encyclopedia of Type Strains, Phase IV (KMG-IV): sequencing the most valuable type-strain genomes for metagenomic binning, comparative biology and taxonomic classification.</title>
        <authorList>
            <person name="Goeker M."/>
        </authorList>
    </citation>
    <scope>NUCLEOTIDE SEQUENCE [LARGE SCALE GENOMIC DNA]</scope>
    <source>
        <strain evidence="2 3">DSM 25024</strain>
    </source>
</reference>
<protein>
    <submittedName>
        <fullName evidence="2">Uncharacterized protein</fullName>
    </submittedName>
</protein>
<evidence type="ECO:0000313" key="3">
    <source>
        <dbReference type="Proteomes" id="UP000531216"/>
    </source>
</evidence>
<proteinExistence type="predicted"/>
<accession>A0A7W6FVZ4</accession>
<feature type="region of interest" description="Disordered" evidence="1">
    <location>
        <begin position="170"/>
        <end position="212"/>
    </location>
</feature>
<comment type="caution">
    <text evidence="2">The sequence shown here is derived from an EMBL/GenBank/DDBJ whole genome shotgun (WGS) entry which is preliminary data.</text>
</comment>
<dbReference type="Proteomes" id="UP000531216">
    <property type="component" value="Unassembled WGS sequence"/>
</dbReference>
<keyword evidence="3" id="KW-1185">Reference proteome</keyword>
<evidence type="ECO:0000313" key="2">
    <source>
        <dbReference type="EMBL" id="MBB3937651.1"/>
    </source>
</evidence>
<gene>
    <name evidence="2" type="ORF">GGR05_003818</name>
</gene>
<dbReference type="OrthoDB" id="7277765at2"/>
<dbReference type="EMBL" id="JACIDO010000010">
    <property type="protein sequence ID" value="MBB3937651.1"/>
    <property type="molecule type" value="Genomic_DNA"/>
</dbReference>
<sequence length="212" mass="23701">MTATRDGETSKDLKAEWPFPVAAALGSRVRAQGIERELRARLAFPDRKHLAVEDGRIVLRFEADQEERLSAASRVVETVLAGVDALAVLPREVDDILTILPRERLKWLKDGRLQSAGTRTVKLRGRAKAVTFHVFDPRQIEDVLDRDLPALWRIEDAEALKEKRARAAGKAALARGGKAEPKAAKPAKASRSRDPKPRLREWDAFDAEGFLR</sequence>
<dbReference type="RefSeq" id="WP_090966324.1">
    <property type="nucleotide sequence ID" value="NZ_FOOA01000027.1"/>
</dbReference>
<feature type="compositionally biased region" description="Basic and acidic residues" evidence="1">
    <location>
        <begin position="191"/>
        <end position="212"/>
    </location>
</feature>